<keyword evidence="1" id="KW-0560">Oxidoreductase</keyword>
<feature type="domain" description="Luciferase-like" evidence="3">
    <location>
        <begin position="15"/>
        <end position="262"/>
    </location>
</feature>
<dbReference type="Pfam" id="PF00296">
    <property type="entry name" value="Bac_luciferase"/>
    <property type="match status" value="1"/>
</dbReference>
<keyword evidence="5" id="KW-1185">Reference proteome</keyword>
<dbReference type="GO" id="GO:0005829">
    <property type="term" value="C:cytosol"/>
    <property type="evidence" value="ECO:0007669"/>
    <property type="project" value="TreeGrafter"/>
</dbReference>
<gene>
    <name evidence="4" type="ORF">FV139_07310</name>
</gene>
<evidence type="ECO:0000256" key="1">
    <source>
        <dbReference type="ARBA" id="ARBA00023002"/>
    </source>
</evidence>
<comment type="caution">
    <text evidence="4">The sequence shown here is derived from an EMBL/GenBank/DDBJ whole genome shotgun (WGS) entry which is preliminary data.</text>
</comment>
<accession>A0A5C9A6J0</accession>
<dbReference type="GO" id="GO:0004497">
    <property type="term" value="F:monooxygenase activity"/>
    <property type="evidence" value="ECO:0007669"/>
    <property type="project" value="UniProtKB-KW"/>
</dbReference>
<name>A0A5C9A6J0_9GAMM</name>
<evidence type="ECO:0000313" key="4">
    <source>
        <dbReference type="EMBL" id="TXS95669.1"/>
    </source>
</evidence>
<organism evidence="4 5">
    <name type="scientific">Parahaliea maris</name>
    <dbReference type="NCBI Taxonomy" id="2716870"/>
    <lineage>
        <taxon>Bacteria</taxon>
        <taxon>Pseudomonadati</taxon>
        <taxon>Pseudomonadota</taxon>
        <taxon>Gammaproteobacteria</taxon>
        <taxon>Cellvibrionales</taxon>
        <taxon>Halieaceae</taxon>
        <taxon>Parahaliea</taxon>
    </lineage>
</organism>
<evidence type="ECO:0000256" key="2">
    <source>
        <dbReference type="ARBA" id="ARBA00023033"/>
    </source>
</evidence>
<dbReference type="InterPro" id="IPR011251">
    <property type="entry name" value="Luciferase-like_dom"/>
</dbReference>
<dbReference type="AlphaFoldDB" id="A0A5C9A6J0"/>
<dbReference type="InterPro" id="IPR050766">
    <property type="entry name" value="Bact_Lucif_Oxidored"/>
</dbReference>
<dbReference type="PANTHER" id="PTHR30137">
    <property type="entry name" value="LUCIFERASE-LIKE MONOOXYGENASE"/>
    <property type="match status" value="1"/>
</dbReference>
<dbReference type="SUPFAM" id="SSF51679">
    <property type="entry name" value="Bacterial luciferase-like"/>
    <property type="match status" value="1"/>
</dbReference>
<dbReference type="EMBL" id="VRZA01000002">
    <property type="protein sequence ID" value="TXS95669.1"/>
    <property type="molecule type" value="Genomic_DNA"/>
</dbReference>
<proteinExistence type="predicted"/>
<dbReference type="Proteomes" id="UP000321039">
    <property type="component" value="Unassembled WGS sequence"/>
</dbReference>
<protein>
    <submittedName>
        <fullName evidence="4">LLM class flavin-dependent oxidoreductase</fullName>
    </submittedName>
</protein>
<evidence type="ECO:0000313" key="5">
    <source>
        <dbReference type="Proteomes" id="UP000321039"/>
    </source>
</evidence>
<dbReference type="GO" id="GO:0016705">
    <property type="term" value="F:oxidoreductase activity, acting on paired donors, with incorporation or reduction of molecular oxygen"/>
    <property type="evidence" value="ECO:0007669"/>
    <property type="project" value="InterPro"/>
</dbReference>
<reference evidence="4 5" key="1">
    <citation type="submission" date="2019-08" db="EMBL/GenBank/DDBJ databases">
        <title>Parahaliea maris sp. nov., isolated from the surface seawater.</title>
        <authorList>
            <person name="Liu Y."/>
        </authorList>
    </citation>
    <scope>NUCLEOTIDE SEQUENCE [LARGE SCALE GENOMIC DNA]</scope>
    <source>
        <strain evidence="4 5">HSLHS9</strain>
    </source>
</reference>
<keyword evidence="2" id="KW-0503">Monooxygenase</keyword>
<dbReference type="PANTHER" id="PTHR30137:SF8">
    <property type="entry name" value="BLR5498 PROTEIN"/>
    <property type="match status" value="1"/>
</dbReference>
<dbReference type="Gene3D" id="3.20.20.30">
    <property type="entry name" value="Luciferase-like domain"/>
    <property type="match status" value="1"/>
</dbReference>
<evidence type="ECO:0000259" key="3">
    <source>
        <dbReference type="Pfam" id="PF00296"/>
    </source>
</evidence>
<sequence>MKIGICLPYMKDGLSRDDYLAWFQRVDDGPFHSLSCGERVHGPTYDMRVLLAAAAVATQRVKITPTLYVLPMHPAVAVAKEIATMDILSGGRFEQVCLGYGGRAQDYAALHQTMRGRYQRMDRQVEDMRRVWAGEEIIEGAGPIGPSPTRTGGPQLLVGALGPKSIARCARWADGLYAWSGNGEQAELANAFAVAETAWAEAGRERRPYRLGGFWYSLADNGAQRLHDYVYDYLDIAGPEIARAMAESVHRHNADAVREALDNAEAAGCEEVFLVPATADLSEIDRLSDLLARR</sequence>
<dbReference type="RefSeq" id="WP_148067589.1">
    <property type="nucleotide sequence ID" value="NZ_VRZA01000002.1"/>
</dbReference>
<dbReference type="InterPro" id="IPR036661">
    <property type="entry name" value="Luciferase-like_sf"/>
</dbReference>